<accession>A0A842HDL1</accession>
<evidence type="ECO:0000313" key="3">
    <source>
        <dbReference type="EMBL" id="MBC2594299.1"/>
    </source>
</evidence>
<feature type="signal peptide" evidence="2">
    <location>
        <begin position="1"/>
        <end position="21"/>
    </location>
</feature>
<dbReference type="AlphaFoldDB" id="A0A842HDL1"/>
<evidence type="ECO:0008006" key="5">
    <source>
        <dbReference type="Google" id="ProtNLM"/>
    </source>
</evidence>
<keyword evidence="1" id="KW-0472">Membrane</keyword>
<feature type="chain" id="PRO_5032294805" description="LPXTG cell wall anchor domain-containing protein" evidence="2">
    <location>
        <begin position="22"/>
        <end position="72"/>
    </location>
</feature>
<evidence type="ECO:0000313" key="4">
    <source>
        <dbReference type="Proteomes" id="UP000546464"/>
    </source>
</evidence>
<feature type="transmembrane region" description="Helical" evidence="1">
    <location>
        <begin position="37"/>
        <end position="56"/>
    </location>
</feature>
<evidence type="ECO:0000256" key="1">
    <source>
        <dbReference type="SAM" id="Phobius"/>
    </source>
</evidence>
<dbReference type="Proteomes" id="UP000546464">
    <property type="component" value="Unassembled WGS sequence"/>
</dbReference>
<keyword evidence="4" id="KW-1185">Reference proteome</keyword>
<gene>
    <name evidence="3" type="ORF">H5P28_08495</name>
</gene>
<protein>
    <recommendedName>
        <fullName evidence="5">LPXTG cell wall anchor domain-containing protein</fullName>
    </recommendedName>
</protein>
<keyword evidence="2" id="KW-0732">Signal</keyword>
<keyword evidence="1" id="KW-0812">Transmembrane</keyword>
<reference evidence="3 4" key="1">
    <citation type="submission" date="2020-07" db="EMBL/GenBank/DDBJ databases">
        <authorList>
            <person name="Feng X."/>
        </authorList>
    </citation>
    <scope>NUCLEOTIDE SEQUENCE [LARGE SCALE GENOMIC DNA]</scope>
    <source>
        <strain evidence="3 4">JCM31066</strain>
    </source>
</reference>
<dbReference type="RefSeq" id="WP_185675286.1">
    <property type="nucleotide sequence ID" value="NZ_JACHVB010000021.1"/>
</dbReference>
<proteinExistence type="predicted"/>
<organism evidence="3 4">
    <name type="scientific">Ruficoccus amylovorans</name>
    <dbReference type="NCBI Taxonomy" id="1804625"/>
    <lineage>
        <taxon>Bacteria</taxon>
        <taxon>Pseudomonadati</taxon>
        <taxon>Verrucomicrobiota</taxon>
        <taxon>Opitutia</taxon>
        <taxon>Puniceicoccales</taxon>
        <taxon>Cerasicoccaceae</taxon>
        <taxon>Ruficoccus</taxon>
    </lineage>
</organism>
<evidence type="ECO:0000256" key="2">
    <source>
        <dbReference type="SAM" id="SignalP"/>
    </source>
</evidence>
<keyword evidence="1" id="KW-1133">Transmembrane helix</keyword>
<comment type="caution">
    <text evidence="3">The sequence shown here is derived from an EMBL/GenBank/DDBJ whole genome shotgun (WGS) entry which is preliminary data.</text>
</comment>
<dbReference type="EMBL" id="JACHVB010000021">
    <property type="protein sequence ID" value="MBC2594299.1"/>
    <property type="molecule type" value="Genomic_DNA"/>
</dbReference>
<name>A0A842HDL1_9BACT</name>
<sequence length="72" mass="7619">MKSKICALFSMSLMLTATLSAASTEAAGGSSVQNFGGIFLMVGGFAVLVFVAVTLCRRCRRRSKLTGLSHLF</sequence>